<keyword evidence="3" id="KW-1185">Reference proteome</keyword>
<dbReference type="EMBL" id="UYYA01004283">
    <property type="protein sequence ID" value="VDM60938.1"/>
    <property type="molecule type" value="Genomic_DNA"/>
</dbReference>
<evidence type="ECO:0000313" key="4">
    <source>
        <dbReference type="WBParaSite" id="ACOC_0000935201-mRNA-1"/>
    </source>
</evidence>
<name>A0A0R3PU27_ANGCS</name>
<keyword evidence="1" id="KW-1133">Transmembrane helix</keyword>
<reference evidence="4" key="1">
    <citation type="submission" date="2017-02" db="UniProtKB">
        <authorList>
            <consortium name="WormBaseParasite"/>
        </authorList>
    </citation>
    <scope>IDENTIFICATION</scope>
</reference>
<dbReference type="WBParaSite" id="ACOC_0000935201-mRNA-1">
    <property type="protein sequence ID" value="ACOC_0000935201-mRNA-1"/>
    <property type="gene ID" value="ACOC_0000935201"/>
</dbReference>
<proteinExistence type="predicted"/>
<gene>
    <name evidence="2" type="ORF">ACOC_LOCUS9353</name>
</gene>
<keyword evidence="1" id="KW-0812">Transmembrane</keyword>
<evidence type="ECO:0000256" key="1">
    <source>
        <dbReference type="SAM" id="Phobius"/>
    </source>
</evidence>
<feature type="transmembrane region" description="Helical" evidence="1">
    <location>
        <begin position="89"/>
        <end position="112"/>
    </location>
</feature>
<accession>A0A0R3PU27</accession>
<protein>
    <submittedName>
        <fullName evidence="4">T-cell surface glycoprotein CD3 epsilon chain</fullName>
    </submittedName>
</protein>
<dbReference type="OrthoDB" id="5829330at2759"/>
<reference evidence="2 3" key="2">
    <citation type="submission" date="2018-11" db="EMBL/GenBank/DDBJ databases">
        <authorList>
            <consortium name="Pathogen Informatics"/>
        </authorList>
    </citation>
    <scope>NUCLEOTIDE SEQUENCE [LARGE SCALE GENOMIC DNA]</scope>
    <source>
        <strain evidence="2 3">Costa Rica</strain>
    </source>
</reference>
<evidence type="ECO:0000313" key="3">
    <source>
        <dbReference type="Proteomes" id="UP000267027"/>
    </source>
</evidence>
<keyword evidence="1" id="KW-0472">Membrane</keyword>
<dbReference type="AlphaFoldDB" id="A0A0R3PU27"/>
<evidence type="ECO:0000313" key="2">
    <source>
        <dbReference type="EMBL" id="VDM60938.1"/>
    </source>
</evidence>
<organism evidence="4">
    <name type="scientific">Angiostrongylus costaricensis</name>
    <name type="common">Nematode worm</name>
    <dbReference type="NCBI Taxonomy" id="334426"/>
    <lineage>
        <taxon>Eukaryota</taxon>
        <taxon>Metazoa</taxon>
        <taxon>Ecdysozoa</taxon>
        <taxon>Nematoda</taxon>
        <taxon>Chromadorea</taxon>
        <taxon>Rhabditida</taxon>
        <taxon>Rhabditina</taxon>
        <taxon>Rhabditomorpha</taxon>
        <taxon>Strongyloidea</taxon>
        <taxon>Metastrongylidae</taxon>
        <taxon>Angiostrongylus</taxon>
    </lineage>
</organism>
<dbReference type="Proteomes" id="UP000267027">
    <property type="component" value="Unassembled WGS sequence"/>
</dbReference>
<sequence>GRNCFAGGGLEAEQLLVHCLVSFPHQSYIPSKTCSALSTCGWFIELFEISDAMLFQLHQKLEKEWQKRSGCERPSECLPVKRFLQSETLIIVILCTFLLLQAVLLIASIVLCEHRSHVERKKLLEQRDEDDD</sequence>